<dbReference type="AlphaFoldDB" id="A0A2T9Y5D5"/>
<organism evidence="3 4">
    <name type="scientific">Furculomyces boomerangus</name>
    <dbReference type="NCBI Taxonomy" id="61424"/>
    <lineage>
        <taxon>Eukaryota</taxon>
        <taxon>Fungi</taxon>
        <taxon>Fungi incertae sedis</taxon>
        <taxon>Zoopagomycota</taxon>
        <taxon>Kickxellomycotina</taxon>
        <taxon>Harpellomycetes</taxon>
        <taxon>Harpellales</taxon>
        <taxon>Harpellaceae</taxon>
        <taxon>Furculomyces</taxon>
    </lineage>
</organism>
<feature type="compositionally biased region" description="Basic residues" evidence="1">
    <location>
        <begin position="244"/>
        <end position="254"/>
    </location>
</feature>
<dbReference type="Proteomes" id="UP000245699">
    <property type="component" value="Unassembled WGS sequence"/>
</dbReference>
<gene>
    <name evidence="3" type="ORF">BB559_006010</name>
    <name evidence="2" type="ORF">BB559_006650</name>
</gene>
<evidence type="ECO:0000313" key="4">
    <source>
        <dbReference type="Proteomes" id="UP000245699"/>
    </source>
</evidence>
<dbReference type="EMBL" id="MBFT01000735">
    <property type="protein sequence ID" value="PVU87494.1"/>
    <property type="molecule type" value="Genomic_DNA"/>
</dbReference>
<comment type="caution">
    <text evidence="3">The sequence shown here is derived from an EMBL/GenBank/DDBJ whole genome shotgun (WGS) entry which is preliminary data.</text>
</comment>
<evidence type="ECO:0000256" key="1">
    <source>
        <dbReference type="SAM" id="MobiDB-lite"/>
    </source>
</evidence>
<reference evidence="3 4" key="1">
    <citation type="journal article" date="2018" name="MBio">
        <title>Comparative Genomics Reveals the Core Gene Toolbox for the Fungus-Insect Symbiosis.</title>
        <authorList>
            <person name="Wang Y."/>
            <person name="Stata M."/>
            <person name="Wang W."/>
            <person name="Stajich J.E."/>
            <person name="White M.M."/>
            <person name="Moncalvo J.M."/>
        </authorList>
    </citation>
    <scope>NUCLEOTIDE SEQUENCE [LARGE SCALE GENOMIC DNA]</scope>
    <source>
        <strain evidence="3 4">AUS-77-4</strain>
    </source>
</reference>
<dbReference type="EMBL" id="MBFT01000964">
    <property type="protein sequence ID" value="PVU86118.1"/>
    <property type="molecule type" value="Genomic_DNA"/>
</dbReference>
<sequence>MEKFYSLFLGEKKPINIKNHEKLENKKFWFSIIHTKSTNYKHAQPDPQSLKTVYPTVDKNQNLSYDRNYIFSASRKNNILPQSFGQMPFINQKKKPSKGKSNLQNDKGKKFKITMNMSSCGGRCIGLGISSGKNNDKVEDKETDPMFDKTLTLDICSTIRNDINKNKVRTQKLKRSSEEINANRVYSSSGSYISRTIRKKSSKLIRKNKRYFKINGFRCVTPPEDANILFAKEKAKMIKLLAKGKSKLSKKSRKQSNINEPKNTGILNSNKVTKENKLDEHEQEQKNVNTNVDVTPKNNKLVIKSSYDSNRKPIPSFEFAKNKVTNRLSFPKLMINEMSNSSLKLIKLRDPNPKKIKAFRTILNNRLSAINQMKQEKYCKYTTPTICSKLSHSSNTGTRSTHLLHSDSSRKINIFGSIQSPHSSISRASESGFGTSSMSISGSFNKYARNRSGDNNLFNNGIINAVAWIPKKEESTLNDDIEMCLDLYSNLKLEL</sequence>
<accession>A0A2T9Y5D5</accession>
<evidence type="ECO:0000313" key="2">
    <source>
        <dbReference type="EMBL" id="PVU86118.1"/>
    </source>
</evidence>
<feature type="compositionally biased region" description="Polar residues" evidence="1">
    <location>
        <begin position="255"/>
        <end position="270"/>
    </location>
</feature>
<keyword evidence="4" id="KW-1185">Reference proteome</keyword>
<evidence type="ECO:0000313" key="3">
    <source>
        <dbReference type="EMBL" id="PVU87494.1"/>
    </source>
</evidence>
<protein>
    <submittedName>
        <fullName evidence="3">Uncharacterized protein</fullName>
    </submittedName>
</protein>
<feature type="region of interest" description="Disordered" evidence="1">
    <location>
        <begin position="244"/>
        <end position="270"/>
    </location>
</feature>
<proteinExistence type="predicted"/>
<name>A0A2T9Y5D5_9FUNG</name>